<gene>
    <name evidence="6" type="ORF">DN068_15505</name>
</gene>
<dbReference type="CDD" id="cd00616">
    <property type="entry name" value="AHBA_syn"/>
    <property type="match status" value="1"/>
</dbReference>
<dbReference type="Gene3D" id="3.90.1150.10">
    <property type="entry name" value="Aspartate Aminotransferase, domain 1"/>
    <property type="match status" value="1"/>
</dbReference>
<dbReference type="GO" id="GO:0008483">
    <property type="term" value="F:transaminase activity"/>
    <property type="evidence" value="ECO:0007669"/>
    <property type="project" value="UniProtKB-KW"/>
</dbReference>
<dbReference type="Pfam" id="PF01041">
    <property type="entry name" value="DegT_DnrJ_EryC1"/>
    <property type="match status" value="1"/>
</dbReference>
<dbReference type="Proteomes" id="UP000248745">
    <property type="component" value="Unassembled WGS sequence"/>
</dbReference>
<dbReference type="GO" id="GO:0000271">
    <property type="term" value="P:polysaccharide biosynthetic process"/>
    <property type="evidence" value="ECO:0007669"/>
    <property type="project" value="TreeGrafter"/>
</dbReference>
<keyword evidence="7" id="KW-1185">Reference proteome</keyword>
<dbReference type="OrthoDB" id="9804264at2"/>
<organism evidence="6 7">
    <name type="scientific">Taibaiella soli</name>
    <dbReference type="NCBI Taxonomy" id="1649169"/>
    <lineage>
        <taxon>Bacteria</taxon>
        <taxon>Pseudomonadati</taxon>
        <taxon>Bacteroidota</taxon>
        <taxon>Chitinophagia</taxon>
        <taxon>Chitinophagales</taxon>
        <taxon>Chitinophagaceae</taxon>
        <taxon>Taibaiella</taxon>
    </lineage>
</organism>
<keyword evidence="6" id="KW-0808">Transferase</keyword>
<evidence type="ECO:0000256" key="1">
    <source>
        <dbReference type="ARBA" id="ARBA00022898"/>
    </source>
</evidence>
<dbReference type="RefSeq" id="WP_110999853.1">
    <property type="nucleotide sequence ID" value="NZ_QKTW01000020.1"/>
</dbReference>
<dbReference type="SUPFAM" id="SSF53383">
    <property type="entry name" value="PLP-dependent transferases"/>
    <property type="match status" value="1"/>
</dbReference>
<keyword evidence="1 4" id="KW-0663">Pyridoxal phosphate</keyword>
<evidence type="ECO:0000313" key="7">
    <source>
        <dbReference type="Proteomes" id="UP000248745"/>
    </source>
</evidence>
<dbReference type="InterPro" id="IPR015422">
    <property type="entry name" value="PyrdxlP-dep_Trfase_small"/>
</dbReference>
<dbReference type="InterPro" id="IPR000653">
    <property type="entry name" value="DegT/StrS_aminotransferase"/>
</dbReference>
<protein>
    <submittedName>
        <fullName evidence="6">Aminotransferase</fullName>
    </submittedName>
</protein>
<feature type="modified residue" description="N6-(pyridoxal phosphate)lysine" evidence="4">
    <location>
        <position position="186"/>
    </location>
</feature>
<sequence>MKIPFLSFSPANDLIKTEMLAAFESFFDSNWYILGERVKTFEREYAAFNQVTNCVGVSNGLDALHIALKTLGLGPGDEVIVPSNTYIATVLAVSYVGATPIFVEPDINTYNINPANIEAAISPRTKAIMPVHLYGQTCEMDAIMAIAEKHGLYVIEDNAQSQGSTFKGKLTGSWGHINGTSFYPGKNLGALGDAGAVTTNDSELAKKATILRNYGSEKKYYNEVIGHNMRLDECQAAFLSVKLPHLNSWTRQRREIAEWYNQALQGIDDLILPAVHADATHVYHLYMIRTTRRNELQQYLSEQGIGTLIHYPIPPHMQEAYQSLGYKKGDFPIAEQIAETCLSLPMWPGMTEEMVKYVSQVIKKHHHNSVEVN</sequence>
<dbReference type="GO" id="GO:0030170">
    <property type="term" value="F:pyridoxal phosphate binding"/>
    <property type="evidence" value="ECO:0007669"/>
    <property type="project" value="TreeGrafter"/>
</dbReference>
<evidence type="ECO:0000256" key="5">
    <source>
        <dbReference type="RuleBase" id="RU004508"/>
    </source>
</evidence>
<dbReference type="PANTHER" id="PTHR30244:SF36">
    <property type="entry name" value="3-OXO-GLUCOSE-6-PHOSPHATE:GLUTAMATE AMINOTRANSFERASE"/>
    <property type="match status" value="1"/>
</dbReference>
<dbReference type="AlphaFoldDB" id="A0A2W2AIH9"/>
<dbReference type="PANTHER" id="PTHR30244">
    <property type="entry name" value="TRANSAMINASE"/>
    <property type="match status" value="1"/>
</dbReference>
<evidence type="ECO:0000256" key="4">
    <source>
        <dbReference type="PIRSR" id="PIRSR000390-2"/>
    </source>
</evidence>
<dbReference type="PIRSF" id="PIRSF000390">
    <property type="entry name" value="PLP_StrS"/>
    <property type="match status" value="1"/>
</dbReference>
<feature type="active site" description="Proton acceptor" evidence="3">
    <location>
        <position position="186"/>
    </location>
</feature>
<proteinExistence type="inferred from homology"/>
<dbReference type="Gene3D" id="3.40.640.10">
    <property type="entry name" value="Type I PLP-dependent aspartate aminotransferase-like (Major domain)"/>
    <property type="match status" value="1"/>
</dbReference>
<evidence type="ECO:0000256" key="2">
    <source>
        <dbReference type="ARBA" id="ARBA00037999"/>
    </source>
</evidence>
<evidence type="ECO:0000256" key="3">
    <source>
        <dbReference type="PIRSR" id="PIRSR000390-1"/>
    </source>
</evidence>
<comment type="caution">
    <text evidence="6">The sequence shown here is derived from an EMBL/GenBank/DDBJ whole genome shotgun (WGS) entry which is preliminary data.</text>
</comment>
<name>A0A2W2AIH9_9BACT</name>
<accession>A0A2W2AIH9</accession>
<evidence type="ECO:0000313" key="6">
    <source>
        <dbReference type="EMBL" id="PZF72040.1"/>
    </source>
</evidence>
<keyword evidence="6" id="KW-0032">Aminotransferase</keyword>
<dbReference type="EMBL" id="QKTW01000020">
    <property type="protein sequence ID" value="PZF72040.1"/>
    <property type="molecule type" value="Genomic_DNA"/>
</dbReference>
<dbReference type="InterPro" id="IPR015424">
    <property type="entry name" value="PyrdxlP-dep_Trfase"/>
</dbReference>
<comment type="similarity">
    <text evidence="2 5">Belongs to the DegT/DnrJ/EryC1 family.</text>
</comment>
<dbReference type="InterPro" id="IPR015421">
    <property type="entry name" value="PyrdxlP-dep_Trfase_major"/>
</dbReference>
<reference evidence="6 7" key="1">
    <citation type="submission" date="2018-06" db="EMBL/GenBank/DDBJ databases">
        <title>Mucibacter soli gen. nov., sp. nov., a new member of the family Chitinophagaceae producing mucin.</title>
        <authorList>
            <person name="Kim M.-K."/>
            <person name="Park S."/>
            <person name="Kim T.-S."/>
            <person name="Joung Y."/>
            <person name="Han J.-H."/>
            <person name="Kim S.B."/>
        </authorList>
    </citation>
    <scope>NUCLEOTIDE SEQUENCE [LARGE SCALE GENOMIC DNA]</scope>
    <source>
        <strain evidence="6 7">R1-15</strain>
    </source>
</reference>